<evidence type="ECO:0000259" key="7">
    <source>
        <dbReference type="Pfam" id="PF14226"/>
    </source>
</evidence>
<dbReference type="Proteomes" id="UP001371456">
    <property type="component" value="Unassembled WGS sequence"/>
</dbReference>
<evidence type="ECO:0000256" key="1">
    <source>
        <dbReference type="ARBA" id="ARBA00022723"/>
    </source>
</evidence>
<keyword evidence="4" id="KW-0408">Iron</keyword>
<evidence type="ECO:0000313" key="8">
    <source>
        <dbReference type="EMBL" id="KAK6776930.1"/>
    </source>
</evidence>
<dbReference type="InterPro" id="IPR026992">
    <property type="entry name" value="DIOX_N"/>
</dbReference>
<keyword evidence="2" id="KW-0847">Vitamin C</keyword>
<feature type="domain" description="Isopenicillin N synthase-like Fe(2+) 2OG dioxygenase" evidence="6">
    <location>
        <begin position="177"/>
        <end position="244"/>
    </location>
</feature>
<comment type="caution">
    <text evidence="8">The sequence shown here is derived from an EMBL/GenBank/DDBJ whole genome shotgun (WGS) entry which is preliminary data.</text>
</comment>
<keyword evidence="1" id="KW-0479">Metal-binding</keyword>
<dbReference type="SUPFAM" id="SSF51197">
    <property type="entry name" value="Clavaminate synthase-like"/>
    <property type="match status" value="1"/>
</dbReference>
<protein>
    <recommendedName>
        <fullName evidence="10">Fe2OG dioxygenase domain-containing protein</fullName>
    </recommendedName>
</protein>
<feature type="domain" description="Non-haem dioxygenase N-terminal" evidence="7">
    <location>
        <begin position="40"/>
        <end position="139"/>
    </location>
</feature>
<evidence type="ECO:0000256" key="4">
    <source>
        <dbReference type="ARBA" id="ARBA00023004"/>
    </source>
</evidence>
<dbReference type="EMBL" id="JBANQN010000010">
    <property type="protein sequence ID" value="KAK6776930.1"/>
    <property type="molecule type" value="Genomic_DNA"/>
</dbReference>
<evidence type="ECO:0000313" key="9">
    <source>
        <dbReference type="Proteomes" id="UP001371456"/>
    </source>
</evidence>
<evidence type="ECO:0000256" key="3">
    <source>
        <dbReference type="ARBA" id="ARBA00023002"/>
    </source>
</evidence>
<dbReference type="GO" id="GO:0016706">
    <property type="term" value="F:2-oxoglutarate-dependent dioxygenase activity"/>
    <property type="evidence" value="ECO:0007669"/>
    <property type="project" value="UniProtKB-ARBA"/>
</dbReference>
<proteinExistence type="predicted"/>
<keyword evidence="5" id="KW-1133">Transmembrane helix</keyword>
<accession>A0AAN8SW97</accession>
<dbReference type="InterPro" id="IPR027443">
    <property type="entry name" value="IPNS-like_sf"/>
</dbReference>
<dbReference type="Pfam" id="PF14226">
    <property type="entry name" value="DIOX_N"/>
    <property type="match status" value="1"/>
</dbReference>
<keyword evidence="3" id="KW-0560">Oxidoreductase</keyword>
<evidence type="ECO:0000256" key="5">
    <source>
        <dbReference type="SAM" id="Phobius"/>
    </source>
</evidence>
<sequence length="402" mass="45302">METLRVQLLAEKGEISVPSQYVQPPETRPQIEKTNVKAAVPVIDLSSRTNLLDELKKACKEWGAFQVINHKVPISLLDDMRRVGRTFFEGFTMEEKLKYSCDSASPASEGYGSRMLVASNDTVLDWRDYFDHHTLPSSQYGDHMKALAQEILGLVSESLDLTCQCIENVVGEFYQNITISYYPPCPQPELTLGLQSHSDFGAITLLIQDDVGGLEVFNNGEWVSVNPISNAICVILADQTEVLQESMKELQANNKCMLSSICHVRSLLQEEMRLDSTSIDTPEILDDKTITSVLESACDDNDTEIADTVKSHWILNFPFLMLDIQYKRPFLPLFCSVLLLTLPSLNFLICPSQREIFLQNFFALIQLLVRLVYTFAIGLILGGLLGLALISHRYSCFLSWRQ</sequence>
<dbReference type="GO" id="GO:0031418">
    <property type="term" value="F:L-ascorbic acid binding"/>
    <property type="evidence" value="ECO:0007669"/>
    <property type="project" value="UniProtKB-KW"/>
</dbReference>
<keyword evidence="9" id="KW-1185">Reference proteome</keyword>
<gene>
    <name evidence="8" type="ORF">RDI58_023647</name>
</gene>
<evidence type="ECO:0000256" key="2">
    <source>
        <dbReference type="ARBA" id="ARBA00022896"/>
    </source>
</evidence>
<name>A0AAN8SW97_SOLBU</name>
<dbReference type="PANTHER" id="PTHR47991">
    <property type="entry name" value="OXOGLUTARATE/IRON-DEPENDENT DIOXYGENASE"/>
    <property type="match status" value="1"/>
</dbReference>
<dbReference type="Pfam" id="PF03171">
    <property type="entry name" value="2OG-FeII_Oxy"/>
    <property type="match status" value="1"/>
</dbReference>
<evidence type="ECO:0008006" key="10">
    <source>
        <dbReference type="Google" id="ProtNLM"/>
    </source>
</evidence>
<organism evidence="8 9">
    <name type="scientific">Solanum bulbocastanum</name>
    <name type="common">Wild potato</name>
    <dbReference type="NCBI Taxonomy" id="147425"/>
    <lineage>
        <taxon>Eukaryota</taxon>
        <taxon>Viridiplantae</taxon>
        <taxon>Streptophyta</taxon>
        <taxon>Embryophyta</taxon>
        <taxon>Tracheophyta</taxon>
        <taxon>Spermatophyta</taxon>
        <taxon>Magnoliopsida</taxon>
        <taxon>eudicotyledons</taxon>
        <taxon>Gunneridae</taxon>
        <taxon>Pentapetalae</taxon>
        <taxon>asterids</taxon>
        <taxon>lamiids</taxon>
        <taxon>Solanales</taxon>
        <taxon>Solanaceae</taxon>
        <taxon>Solanoideae</taxon>
        <taxon>Solaneae</taxon>
        <taxon>Solanum</taxon>
    </lineage>
</organism>
<dbReference type="GO" id="GO:0046872">
    <property type="term" value="F:metal ion binding"/>
    <property type="evidence" value="ECO:0007669"/>
    <property type="project" value="UniProtKB-KW"/>
</dbReference>
<reference evidence="8 9" key="1">
    <citation type="submission" date="2024-02" db="EMBL/GenBank/DDBJ databases">
        <title>de novo genome assembly of Solanum bulbocastanum strain 11H21.</title>
        <authorList>
            <person name="Hosaka A.J."/>
        </authorList>
    </citation>
    <scope>NUCLEOTIDE SEQUENCE [LARGE SCALE GENOMIC DNA]</scope>
    <source>
        <tissue evidence="8">Young leaves</tissue>
    </source>
</reference>
<dbReference type="Gene3D" id="2.60.120.330">
    <property type="entry name" value="B-lactam Antibiotic, Isopenicillin N Synthase, Chain"/>
    <property type="match status" value="1"/>
</dbReference>
<dbReference type="AlphaFoldDB" id="A0AAN8SW97"/>
<keyword evidence="5" id="KW-0812">Transmembrane</keyword>
<dbReference type="InterPro" id="IPR050295">
    <property type="entry name" value="Plant_2OG-oxidoreductases"/>
</dbReference>
<feature type="transmembrane region" description="Helical" evidence="5">
    <location>
        <begin position="330"/>
        <end position="349"/>
    </location>
</feature>
<dbReference type="InterPro" id="IPR044861">
    <property type="entry name" value="IPNS-like_FE2OG_OXY"/>
</dbReference>
<feature type="transmembrane region" description="Helical" evidence="5">
    <location>
        <begin position="361"/>
        <end position="390"/>
    </location>
</feature>
<evidence type="ECO:0000259" key="6">
    <source>
        <dbReference type="Pfam" id="PF03171"/>
    </source>
</evidence>
<keyword evidence="5" id="KW-0472">Membrane</keyword>